<dbReference type="EMBL" id="CP020715">
    <property type="protein sequence ID" value="ARJ05336.1"/>
    <property type="molecule type" value="Genomic_DNA"/>
</dbReference>
<dbReference type="Gene3D" id="3.40.960.10">
    <property type="entry name" value="VSR Endonuclease"/>
    <property type="match status" value="1"/>
</dbReference>
<evidence type="ECO:0000313" key="2">
    <source>
        <dbReference type="Proteomes" id="UP000192775"/>
    </source>
</evidence>
<proteinExistence type="predicted"/>
<sequence length="288" mass="31394">MDVVETLVRHGGVAPVALLAARGCSSAQVRGAVRRGQVFHPRRGWIALPEADPMLVSAARSGGRVTCVSALALMMVHTPGSPVTHLRVPTTARRLPSTPATIHRSDVGRPEDPIVDGIDVALSIAVRCLSRDDAVAVLDSVVNLRLLRRSEVVDVLAELPQCYRDYAGLIDGGAQSGIETRFRLGCRALNLPLRSQVPIGGVGRVDFVIGDRLVVEVDGRETHAPATAFAADRRRDLALKERGYLVLRLTYAQVMYEWPRVAALLRSLVARQEHRWAARHRRAGLVEL</sequence>
<evidence type="ECO:0000313" key="1">
    <source>
        <dbReference type="EMBL" id="ARJ05336.1"/>
    </source>
</evidence>
<accession>A0A1X9LJF1</accession>
<gene>
    <name evidence="1" type="ORF">B5808_08980</name>
</gene>
<dbReference type="Proteomes" id="UP000192775">
    <property type="component" value="Chromosome"/>
</dbReference>
<name>A0A1X9LJF1_9MICO</name>
<protein>
    <submittedName>
        <fullName evidence="1">Uncharacterized protein</fullName>
    </submittedName>
</protein>
<dbReference type="KEGG" id="cphy:B5808_08980"/>
<reference evidence="1 2" key="1">
    <citation type="submission" date="2017-04" db="EMBL/GenBank/DDBJ databases">
        <authorList>
            <person name="Afonso C.L."/>
            <person name="Miller P.J."/>
            <person name="Scott M.A."/>
            <person name="Spackman E."/>
            <person name="Goraichik I."/>
            <person name="Dimitrov K.M."/>
            <person name="Suarez D.L."/>
            <person name="Swayne D.E."/>
        </authorList>
    </citation>
    <scope>NUCLEOTIDE SEQUENCE [LARGE SCALE GENOMIC DNA]</scope>
    <source>
        <strain evidence="2">XA(T)</strain>
    </source>
</reference>
<dbReference type="InterPro" id="IPR007569">
    <property type="entry name" value="DUF559"/>
</dbReference>
<dbReference type="AlphaFoldDB" id="A0A1X9LJF1"/>
<keyword evidence="2" id="KW-1185">Reference proteome</keyword>
<dbReference type="STRING" id="1619308.B5808_08980"/>
<organism evidence="1 2">
    <name type="scientific">Cnuibacter physcomitrellae</name>
    <dbReference type="NCBI Taxonomy" id="1619308"/>
    <lineage>
        <taxon>Bacteria</taxon>
        <taxon>Bacillati</taxon>
        <taxon>Actinomycetota</taxon>
        <taxon>Actinomycetes</taxon>
        <taxon>Micrococcales</taxon>
        <taxon>Microbacteriaceae</taxon>
        <taxon>Cnuibacter</taxon>
    </lineage>
</organism>
<dbReference type="Pfam" id="PF04480">
    <property type="entry name" value="DUF559"/>
    <property type="match status" value="1"/>
</dbReference>